<proteinExistence type="predicted"/>
<evidence type="ECO:0000313" key="2">
    <source>
        <dbReference type="Proteomes" id="UP000676336"/>
    </source>
</evidence>
<dbReference type="EMBL" id="CAJOBI010370271">
    <property type="protein sequence ID" value="CAF5229445.1"/>
    <property type="molecule type" value="Genomic_DNA"/>
</dbReference>
<gene>
    <name evidence="1" type="ORF">SMN809_LOCUS86365</name>
</gene>
<dbReference type="Proteomes" id="UP000676336">
    <property type="component" value="Unassembled WGS sequence"/>
</dbReference>
<name>A0A8S3KHT9_9BILA</name>
<dbReference type="AlphaFoldDB" id="A0A8S3KHT9"/>
<comment type="caution">
    <text evidence="1">The sequence shown here is derived from an EMBL/GenBank/DDBJ whole genome shotgun (WGS) entry which is preliminary data.</text>
</comment>
<organism evidence="1 2">
    <name type="scientific">Rotaria magnacalcarata</name>
    <dbReference type="NCBI Taxonomy" id="392030"/>
    <lineage>
        <taxon>Eukaryota</taxon>
        <taxon>Metazoa</taxon>
        <taxon>Spiralia</taxon>
        <taxon>Gnathifera</taxon>
        <taxon>Rotifera</taxon>
        <taxon>Eurotatoria</taxon>
        <taxon>Bdelloidea</taxon>
        <taxon>Philodinida</taxon>
        <taxon>Philodinidae</taxon>
        <taxon>Rotaria</taxon>
    </lineage>
</organism>
<evidence type="ECO:0000313" key="1">
    <source>
        <dbReference type="EMBL" id="CAF5229445.1"/>
    </source>
</evidence>
<reference evidence="1" key="1">
    <citation type="submission" date="2021-02" db="EMBL/GenBank/DDBJ databases">
        <authorList>
            <person name="Nowell W R."/>
        </authorList>
    </citation>
    <scope>NUCLEOTIDE SEQUENCE</scope>
</reference>
<sequence>MSSSFACLNFDLSIMTIDRKIIILFRNISNLNALKEQILCDFNNTLASARSVSSISSTTSRSLKYDEPPRVAQPSSFDILNICYAL</sequence>
<protein>
    <submittedName>
        <fullName evidence="1">Uncharacterized protein</fullName>
    </submittedName>
</protein>
<accession>A0A8S3KHT9</accession>
<feature type="non-terminal residue" evidence="1">
    <location>
        <position position="86"/>
    </location>
</feature>